<sequence>MASFLDQNFDDEEEEDFNPQAEVGSDQEDDEKPQVISDDEKEPSVNRSRSRTRPVDEDDEVKEEDGDKDGVVGFDSEDDEEGDANGEDEDPEQPGDDEDEDEEEEEEDEEDDDIEGQPSRKRRKRQRRNQFIDVEAEVDEEDEEEPEEDDDLPGEEVHPDDLQDLPPGADRDDRKHRELDQQRERAEQMDVEETARQLKERYGRQARGTGAAGAVVPQHLLLPGTDDPRIWRFKCRPGKEREIINNLNERIISRMNSRDPIKILSAFQREGVMAGNLYIEAWRQEDIMPALDGVSHVFMGTKPTMISLEEMPDLLRTKRSKQLEPGMYVRIRRGLYLGDLAQVVDVESNGTTVDLRLVPRLAYGMDEDANAPAEVDAAGKRKRPVRATTQRPPPRLFSETEAKKKHGKYLSRAQGLGPGTSWNYQNKTYLNGFLLESFRVNTLQTENVNPTLEEVTKFAAGAEDGTENLDLAALAATLKASTAADYLPGDKVELFRGEQKGVTGNAVEVYGDVVKMRIDSAGALRGKTIEAPIKDLRKLFREGDHVKVIGGSKYFDEVGMVVKTKDDRVTFLTDSNQQEVTVFSKDLREATDAGGNVAGSKYDLFDLVQLDAATVGCVIKVDRESLRVLDQTGSVRTMLPSAISNKLERRKMAVATDHDGNEMKIEDTIKEFGGEQKQGRVLHLHRNYVFAQNRERAENAGVFVARHSNVVTVAAKGGRQPGQNGVDLTKMNPALKQNGGPGMGAMAPPQQKGRDRLIGKTVKIRTGQNKGMIGIVKDAGDVTAKVELHAKNKQITINKEHLTAINAHDGSPLHTSQQPGGVAGRTPAPSSSFGSTPAYAAPSVGRTPTPAYAMASGGRTPAWKQDAGAKTPAYGGATAYGGGGFGGATAYGGGGMTSYGGATSYGGGAGGGSVWGGHQSTWNPNPSSRTPAHNPGNKTPAYGGLEAPTPGFSAPTPGNYADQPTPGGFRGQYQTPAAYQTPGGFPETPGAGYDDDGPKYD</sequence>
<dbReference type="EMBL" id="JAUTXU010000023">
    <property type="protein sequence ID" value="KAK3720091.1"/>
    <property type="molecule type" value="Genomic_DNA"/>
</dbReference>
<comment type="caution">
    <text evidence="1">The sequence shown here is derived from an EMBL/GenBank/DDBJ whole genome shotgun (WGS) entry which is preliminary data.</text>
</comment>
<proteinExistence type="predicted"/>
<evidence type="ECO:0000313" key="2">
    <source>
        <dbReference type="Proteomes" id="UP001281147"/>
    </source>
</evidence>
<keyword evidence="1" id="KW-0251">Elongation factor</keyword>
<organism evidence="1 2">
    <name type="scientific">Vermiconidia calcicola</name>
    <dbReference type="NCBI Taxonomy" id="1690605"/>
    <lineage>
        <taxon>Eukaryota</taxon>
        <taxon>Fungi</taxon>
        <taxon>Dikarya</taxon>
        <taxon>Ascomycota</taxon>
        <taxon>Pezizomycotina</taxon>
        <taxon>Dothideomycetes</taxon>
        <taxon>Dothideomycetidae</taxon>
        <taxon>Mycosphaerellales</taxon>
        <taxon>Extremaceae</taxon>
        <taxon>Vermiconidia</taxon>
    </lineage>
</organism>
<keyword evidence="2" id="KW-1185">Reference proteome</keyword>
<evidence type="ECO:0000313" key="1">
    <source>
        <dbReference type="EMBL" id="KAK3720091.1"/>
    </source>
</evidence>
<name>A0ACC3NN84_9PEZI</name>
<keyword evidence="1" id="KW-0648">Protein biosynthesis</keyword>
<gene>
    <name evidence="1" type="primary">SPT5_1</name>
    <name evidence="1" type="ORF">LTR37_003914</name>
</gene>
<reference evidence="1" key="1">
    <citation type="submission" date="2023-07" db="EMBL/GenBank/DDBJ databases">
        <title>Black Yeasts Isolated from many extreme environments.</title>
        <authorList>
            <person name="Coleine C."/>
            <person name="Stajich J.E."/>
            <person name="Selbmann L."/>
        </authorList>
    </citation>
    <scope>NUCLEOTIDE SEQUENCE</scope>
    <source>
        <strain evidence="1">CCFEE 5714</strain>
    </source>
</reference>
<accession>A0ACC3NN84</accession>
<protein>
    <submittedName>
        <fullName evidence="1">Transcription elongation factor spt5</fullName>
    </submittedName>
</protein>
<dbReference type="Proteomes" id="UP001281147">
    <property type="component" value="Unassembled WGS sequence"/>
</dbReference>